<evidence type="ECO:0000313" key="2">
    <source>
        <dbReference type="Proteomes" id="UP000038045"/>
    </source>
</evidence>
<dbReference type="Proteomes" id="UP000038045">
    <property type="component" value="Unplaced"/>
</dbReference>
<name>A0A0N4Z115_PARTI</name>
<keyword evidence="2" id="KW-1185">Reference proteome</keyword>
<feature type="chain" id="PRO_5005890938" evidence="1">
    <location>
        <begin position="18"/>
        <end position="193"/>
    </location>
</feature>
<organism evidence="2 3">
    <name type="scientific">Parastrongyloides trichosuri</name>
    <name type="common">Possum-specific nematode worm</name>
    <dbReference type="NCBI Taxonomy" id="131310"/>
    <lineage>
        <taxon>Eukaryota</taxon>
        <taxon>Metazoa</taxon>
        <taxon>Ecdysozoa</taxon>
        <taxon>Nematoda</taxon>
        <taxon>Chromadorea</taxon>
        <taxon>Rhabditida</taxon>
        <taxon>Tylenchina</taxon>
        <taxon>Panagrolaimomorpha</taxon>
        <taxon>Strongyloidoidea</taxon>
        <taxon>Strongyloididae</taxon>
        <taxon>Parastrongyloides</taxon>
    </lineage>
</organism>
<reference evidence="3" key="1">
    <citation type="submission" date="2017-02" db="UniProtKB">
        <authorList>
            <consortium name="WormBaseParasite"/>
        </authorList>
    </citation>
    <scope>IDENTIFICATION</scope>
</reference>
<proteinExistence type="predicted"/>
<protein>
    <submittedName>
        <fullName evidence="3">Uncharacterized protein</fullName>
    </submittedName>
</protein>
<accession>A0A0N4Z115</accession>
<dbReference type="AlphaFoldDB" id="A0A0N4Z115"/>
<dbReference type="WBParaSite" id="PTRK_0000039300.1">
    <property type="protein sequence ID" value="PTRK_0000039300.1"/>
    <property type="gene ID" value="PTRK_0000039300"/>
</dbReference>
<evidence type="ECO:0000256" key="1">
    <source>
        <dbReference type="SAM" id="SignalP"/>
    </source>
</evidence>
<evidence type="ECO:0000313" key="3">
    <source>
        <dbReference type="WBParaSite" id="PTRK_0000039300.1"/>
    </source>
</evidence>
<keyword evidence="1" id="KW-0732">Signal</keyword>
<sequence length="193" mass="21918">MKFIIAFITLAIIAVNALPVANNGNSKVSMLNDNDIEYGQEFLDDDKVTSKEDGEKKGIELKGHETNRILKVTDEDGNVKEYKEVVLNPGDFIPNIINQDEEEDEEGEEDEEFSDELDKTSIDEVLRHYVSKENRNKLNSYLDDFKSISALSSLKSEEDSDDLNRGNGEKKSFSFDLKKIISENLVKLTELFD</sequence>
<feature type="signal peptide" evidence="1">
    <location>
        <begin position="1"/>
        <end position="17"/>
    </location>
</feature>